<evidence type="ECO:0000313" key="1">
    <source>
        <dbReference type="EMBL" id="NUU82744.1"/>
    </source>
</evidence>
<organism evidence="1">
    <name type="scientific">Populus davidiana</name>
    <dbReference type="NCBI Taxonomy" id="266767"/>
    <lineage>
        <taxon>Eukaryota</taxon>
        <taxon>Viridiplantae</taxon>
        <taxon>Streptophyta</taxon>
        <taxon>Embryophyta</taxon>
        <taxon>Tracheophyta</taxon>
        <taxon>Spermatophyta</taxon>
        <taxon>Magnoliopsida</taxon>
        <taxon>eudicotyledons</taxon>
        <taxon>Gunneridae</taxon>
        <taxon>Pentapetalae</taxon>
        <taxon>rosids</taxon>
        <taxon>fabids</taxon>
        <taxon>Malpighiales</taxon>
        <taxon>Salicaceae</taxon>
        <taxon>Saliceae</taxon>
        <taxon>Populus</taxon>
    </lineage>
</organism>
<sequence length="99" mass="11059">MNLSISSLELEILVTKHCISGCCLLRIIRHVCNVAGNIIHNICRVMFKDEIFTNIHIGCNLVNNSLTDLQTIRILSLNNPLPLGAITNPSLFCFLCHDQ</sequence>
<name>A0A6M2EBV1_9ROSI</name>
<dbReference type="EMBL" id="GILB01002411">
    <property type="protein sequence ID" value="NUU82744.1"/>
    <property type="molecule type" value="Transcribed_RNA"/>
</dbReference>
<proteinExistence type="predicted"/>
<protein>
    <submittedName>
        <fullName evidence="1">Uncharacterized protein</fullName>
    </submittedName>
</protein>
<dbReference type="AlphaFoldDB" id="A0A6M2EBV1"/>
<accession>A0A6M2EBV1</accession>
<reference evidence="1" key="1">
    <citation type="submission" date="2020-03" db="EMBL/GenBank/DDBJ databases">
        <authorList>
            <person name="Zhang R."/>
        </authorList>
    </citation>
    <scope>NUCLEOTIDE SEQUENCE</scope>
</reference>